<name>A0ABZ1Z6D1_9NOCA</name>
<gene>
    <name evidence="2" type="ORF">OG563_16250</name>
</gene>
<proteinExistence type="predicted"/>
<feature type="chain" id="PRO_5047039133" evidence="1">
    <location>
        <begin position="29"/>
        <end position="72"/>
    </location>
</feature>
<dbReference type="Proteomes" id="UP001432062">
    <property type="component" value="Chromosome"/>
</dbReference>
<dbReference type="RefSeq" id="WP_327094375.1">
    <property type="nucleotide sequence ID" value="NZ_CP109149.1"/>
</dbReference>
<feature type="signal peptide" evidence="1">
    <location>
        <begin position="1"/>
        <end position="28"/>
    </location>
</feature>
<accession>A0ABZ1Z6D1</accession>
<organism evidence="2 3">
    <name type="scientific">Nocardia vinacea</name>
    <dbReference type="NCBI Taxonomy" id="96468"/>
    <lineage>
        <taxon>Bacteria</taxon>
        <taxon>Bacillati</taxon>
        <taxon>Actinomycetota</taxon>
        <taxon>Actinomycetes</taxon>
        <taxon>Mycobacteriales</taxon>
        <taxon>Nocardiaceae</taxon>
        <taxon>Nocardia</taxon>
    </lineage>
</organism>
<keyword evidence="3" id="KW-1185">Reference proteome</keyword>
<sequence length="72" mass="7419">MRTKSLIAAGLLTTAVVAGVSASATASAAPGYFYGTYATKAACAADGASPKTGGNYWQCVQTYSGWDLYLYH</sequence>
<reference evidence="2" key="1">
    <citation type="submission" date="2022-10" db="EMBL/GenBank/DDBJ databases">
        <title>The complete genomes of actinobacterial strains from the NBC collection.</title>
        <authorList>
            <person name="Joergensen T.S."/>
            <person name="Alvarez Arevalo M."/>
            <person name="Sterndorff E.B."/>
            <person name="Faurdal D."/>
            <person name="Vuksanovic O."/>
            <person name="Mourched A.-S."/>
            <person name="Charusanti P."/>
            <person name="Shaw S."/>
            <person name="Blin K."/>
            <person name="Weber T."/>
        </authorList>
    </citation>
    <scope>NUCLEOTIDE SEQUENCE</scope>
    <source>
        <strain evidence="2">NBC_01482</strain>
    </source>
</reference>
<evidence type="ECO:0000313" key="3">
    <source>
        <dbReference type="Proteomes" id="UP001432062"/>
    </source>
</evidence>
<evidence type="ECO:0000256" key="1">
    <source>
        <dbReference type="SAM" id="SignalP"/>
    </source>
</evidence>
<protein>
    <submittedName>
        <fullName evidence="2">Uncharacterized protein</fullName>
    </submittedName>
</protein>
<evidence type="ECO:0000313" key="2">
    <source>
        <dbReference type="EMBL" id="WUV49611.1"/>
    </source>
</evidence>
<dbReference type="EMBL" id="CP109441">
    <property type="protein sequence ID" value="WUV49611.1"/>
    <property type="molecule type" value="Genomic_DNA"/>
</dbReference>
<keyword evidence="1" id="KW-0732">Signal</keyword>